<dbReference type="InterPro" id="IPR036514">
    <property type="entry name" value="SGNH_hydro_sf"/>
</dbReference>
<accession>A0A7K1Y2Y4</accession>
<reference evidence="3 4" key="1">
    <citation type="submission" date="2019-11" db="EMBL/GenBank/DDBJ databases">
        <title>Pedobacter sp. HMF7056 Genome sequencing and assembly.</title>
        <authorList>
            <person name="Kang H."/>
            <person name="Kim H."/>
            <person name="Joh K."/>
        </authorList>
    </citation>
    <scope>NUCLEOTIDE SEQUENCE [LARGE SCALE GENOMIC DNA]</scope>
    <source>
        <strain evidence="3 4">HMF7056</strain>
    </source>
</reference>
<sequence length="233" mass="26872">MRKYLLILSLAANFLFAAHFAWKRAANYYARTRDTSKDSMVTFTYNKYKVLAQREAYYRFFPIRSTDIVFVGNSLVESFPVTPMFNSLKVQNRGIAGTNTGELLARIDSIAAPRPEKIFIMDGINDIGQRVSREKTMRNFEEIIRHIQKLSPRTRIYVHSILPDNNPGTVAVIKGYNDQLRTICARYQATYIDIFPLFLDGTQIKKKLTLDGVHLTLDGYVVWRNAVLKYVNE</sequence>
<feature type="domain" description="SGNH hydrolase-type esterase" evidence="2">
    <location>
        <begin position="89"/>
        <end position="220"/>
    </location>
</feature>
<dbReference type="Pfam" id="PF13472">
    <property type="entry name" value="Lipase_GDSL_2"/>
    <property type="match status" value="1"/>
</dbReference>
<feature type="chain" id="PRO_5029709846" description="SGNH hydrolase-type esterase domain-containing protein" evidence="1">
    <location>
        <begin position="18"/>
        <end position="233"/>
    </location>
</feature>
<dbReference type="PANTHER" id="PTHR30383">
    <property type="entry name" value="THIOESTERASE 1/PROTEASE 1/LYSOPHOSPHOLIPASE L1"/>
    <property type="match status" value="1"/>
</dbReference>
<dbReference type="GO" id="GO:0004622">
    <property type="term" value="F:phosphatidylcholine lysophospholipase activity"/>
    <property type="evidence" value="ECO:0007669"/>
    <property type="project" value="TreeGrafter"/>
</dbReference>
<name>A0A7K1Y2Y4_9SPHI</name>
<dbReference type="Proteomes" id="UP000451233">
    <property type="component" value="Unassembled WGS sequence"/>
</dbReference>
<dbReference type="RefSeq" id="WP_160908464.1">
    <property type="nucleotide sequence ID" value="NZ_WVHS01000005.1"/>
</dbReference>
<dbReference type="PANTHER" id="PTHR30383:SF5">
    <property type="entry name" value="SGNH HYDROLASE-TYPE ESTERASE DOMAIN-CONTAINING PROTEIN"/>
    <property type="match status" value="1"/>
</dbReference>
<evidence type="ECO:0000313" key="3">
    <source>
        <dbReference type="EMBL" id="MXV17458.1"/>
    </source>
</evidence>
<evidence type="ECO:0000313" key="4">
    <source>
        <dbReference type="Proteomes" id="UP000451233"/>
    </source>
</evidence>
<comment type="caution">
    <text evidence="3">The sequence shown here is derived from an EMBL/GenBank/DDBJ whole genome shotgun (WGS) entry which is preliminary data.</text>
</comment>
<dbReference type="EMBL" id="WVHS01000005">
    <property type="protein sequence ID" value="MXV17458.1"/>
    <property type="molecule type" value="Genomic_DNA"/>
</dbReference>
<dbReference type="AlphaFoldDB" id="A0A7K1Y2Y4"/>
<proteinExistence type="predicted"/>
<evidence type="ECO:0000259" key="2">
    <source>
        <dbReference type="Pfam" id="PF13472"/>
    </source>
</evidence>
<dbReference type="InterPro" id="IPR051532">
    <property type="entry name" value="Ester_Hydrolysis_Enzymes"/>
</dbReference>
<protein>
    <recommendedName>
        <fullName evidence="2">SGNH hydrolase-type esterase domain-containing protein</fullName>
    </recommendedName>
</protein>
<feature type="signal peptide" evidence="1">
    <location>
        <begin position="1"/>
        <end position="17"/>
    </location>
</feature>
<keyword evidence="1" id="KW-0732">Signal</keyword>
<gene>
    <name evidence="3" type="ORF">GS398_19320</name>
</gene>
<dbReference type="SUPFAM" id="SSF52266">
    <property type="entry name" value="SGNH hydrolase"/>
    <property type="match status" value="1"/>
</dbReference>
<evidence type="ECO:0000256" key="1">
    <source>
        <dbReference type="SAM" id="SignalP"/>
    </source>
</evidence>
<dbReference type="Gene3D" id="3.40.50.1110">
    <property type="entry name" value="SGNH hydrolase"/>
    <property type="match status" value="1"/>
</dbReference>
<organism evidence="3 4">
    <name type="scientific">Hufsiella ginkgonis</name>
    <dbReference type="NCBI Taxonomy" id="2695274"/>
    <lineage>
        <taxon>Bacteria</taxon>
        <taxon>Pseudomonadati</taxon>
        <taxon>Bacteroidota</taxon>
        <taxon>Sphingobacteriia</taxon>
        <taxon>Sphingobacteriales</taxon>
        <taxon>Sphingobacteriaceae</taxon>
        <taxon>Hufsiella</taxon>
    </lineage>
</organism>
<keyword evidence="4" id="KW-1185">Reference proteome</keyword>
<dbReference type="InterPro" id="IPR013830">
    <property type="entry name" value="SGNH_hydro"/>
</dbReference>